<protein>
    <submittedName>
        <fullName evidence="3">Type IV secretory pathway, VirD4 component, TraG/TraD family ATPase</fullName>
    </submittedName>
</protein>
<dbReference type="Gene3D" id="3.40.50.300">
    <property type="entry name" value="P-loop containing nucleotide triphosphate hydrolases"/>
    <property type="match status" value="1"/>
</dbReference>
<evidence type="ECO:0000256" key="1">
    <source>
        <dbReference type="SAM" id="Phobius"/>
    </source>
</evidence>
<dbReference type="RefSeq" id="WP_208604533.1">
    <property type="nucleotide sequence ID" value="NZ_BSSG01000003.1"/>
</dbReference>
<dbReference type="AlphaFoldDB" id="A0A1I1V8W9"/>
<gene>
    <name evidence="3" type="ORF">SAMN05216372_104160</name>
</gene>
<feature type="transmembrane region" description="Helical" evidence="1">
    <location>
        <begin position="120"/>
        <end position="141"/>
    </location>
</feature>
<evidence type="ECO:0000313" key="3">
    <source>
        <dbReference type="EMBL" id="SFD79437.1"/>
    </source>
</evidence>
<accession>A0A1I1V8W9</accession>
<feature type="transmembrane region" description="Helical" evidence="1">
    <location>
        <begin position="96"/>
        <end position="114"/>
    </location>
</feature>
<keyword evidence="4" id="KW-1185">Reference proteome</keyword>
<proteinExistence type="predicted"/>
<evidence type="ECO:0000259" key="2">
    <source>
        <dbReference type="Pfam" id="PF12696"/>
    </source>
</evidence>
<dbReference type="Pfam" id="PF12696">
    <property type="entry name" value="TraG-D_C"/>
    <property type="match status" value="1"/>
</dbReference>
<dbReference type="EMBL" id="FOMO01000004">
    <property type="protein sequence ID" value="SFD79437.1"/>
    <property type="molecule type" value="Genomic_DNA"/>
</dbReference>
<dbReference type="InterPro" id="IPR027417">
    <property type="entry name" value="P-loop_NTPase"/>
</dbReference>
<reference evidence="4" key="1">
    <citation type="submission" date="2016-10" db="EMBL/GenBank/DDBJ databases">
        <authorList>
            <person name="Varghese N."/>
            <person name="Submissions S."/>
        </authorList>
    </citation>
    <scope>NUCLEOTIDE SEQUENCE [LARGE SCALE GENOMIC DNA]</scope>
    <source>
        <strain evidence="4">JCM 2783</strain>
    </source>
</reference>
<name>A0A1I1V8W9_PSEOC</name>
<feature type="transmembrane region" description="Helical" evidence="1">
    <location>
        <begin position="252"/>
        <end position="271"/>
    </location>
</feature>
<keyword evidence="1" id="KW-0472">Membrane</keyword>
<dbReference type="Proteomes" id="UP000243950">
    <property type="component" value="Unassembled WGS sequence"/>
</dbReference>
<feature type="domain" description="TraD/TraG TraM recognition site" evidence="2">
    <location>
        <begin position="619"/>
        <end position="704"/>
    </location>
</feature>
<sequence>MVTQFQKYMKSLLIWVTDPEAAKRAWRERRTLAIRAALGPQLSADTRGWPVNQILHDDVIEPLPSDRAALTRRAFYGRAAFHAGARLQRRLRARNFALSIGTLFIVSATAYLLGRNGSSLAWQWGSTAAGLCIAGAGAYVFRLSLGLSPAAWRAMVPAGELLTSEEIQDVKEFGARVLLRVTPPQSPADLVGSYRSWTYDRDGNPVDGQIVPDDLSVSYLRKALVDESVPMAVAGIAILLAGLFVATDSLSWFIAPVAAGGAAVWSFLAIFDLASIAKTRAAAAREALAVSAYPKLIEQEGKSKFADFDRALDEQLERAMAEKSLFINLGIATDLFAERRDPYSPPQAGMPFGLSVADLSTHMLALGQTGTGKTAAVIRPVVWQWQVANAGGLLVLDGKGQLPKELVGLPGFQVISPENTAFNPIQGLMPDEVAETLFKLFSSDKGNAGDVAGNEWEQFARELLRSASKVLAMMNAIEPDEWPWTLGSIYKLAFESNSRARAKQIIEENSKCFDLLPGHLRRAYSAFMTRHMEKANETRSSIELNLETWLGTLINDQELGAWADTVEGVEIEDCLYGAMLGLALPDSQTGVAISALAKRRFYSSIKRRGDGWKAEGQVPVLLVIDEAQDLVSHEELAILPKARSLGLCALYSTQGLDGLQVALQDEQATIMLLDQFRSVVTLQVGSEMTLDYVSQRLGAAPRVVFTEVAANSTDPVATANLYGANAGGYSTGTLAAKAQTSDEMIKVGRSYSHVGQAISTVAELAKKLGAEQAWQQLPAAIRRERPAGSVKIGEIPLVSPDEIRSLTMNKFTALAAVNRCGTIRRAQIRLSPMFAFPVEMKTEQATEEAAA</sequence>
<evidence type="ECO:0000313" key="4">
    <source>
        <dbReference type="Proteomes" id="UP000243950"/>
    </source>
</evidence>
<keyword evidence="1" id="KW-1133">Transmembrane helix</keyword>
<dbReference type="SUPFAM" id="SSF52540">
    <property type="entry name" value="P-loop containing nucleoside triphosphate hydrolases"/>
    <property type="match status" value="1"/>
</dbReference>
<dbReference type="InterPro" id="IPR032689">
    <property type="entry name" value="TraG-D_C"/>
</dbReference>
<organism evidence="3 4">
    <name type="scientific">Pseudomonas straminea</name>
    <dbReference type="NCBI Taxonomy" id="47882"/>
    <lineage>
        <taxon>Bacteria</taxon>
        <taxon>Pseudomonadati</taxon>
        <taxon>Pseudomonadota</taxon>
        <taxon>Gammaproteobacteria</taxon>
        <taxon>Pseudomonadales</taxon>
        <taxon>Pseudomonadaceae</taxon>
        <taxon>Phytopseudomonas</taxon>
    </lineage>
</organism>
<keyword evidence="1" id="KW-0812">Transmembrane</keyword>